<dbReference type="RefSeq" id="WP_379091142.1">
    <property type="nucleotide sequence ID" value="NZ_JBHTJO010000002.1"/>
</dbReference>
<reference evidence="4" key="1">
    <citation type="journal article" date="2019" name="Int. J. Syst. Evol. Microbiol.">
        <title>The Global Catalogue of Microorganisms (GCM) 10K type strain sequencing project: providing services to taxonomists for standard genome sequencing and annotation.</title>
        <authorList>
            <consortium name="The Broad Institute Genomics Platform"/>
            <consortium name="The Broad Institute Genome Sequencing Center for Infectious Disease"/>
            <person name="Wu L."/>
            <person name="Ma J."/>
        </authorList>
    </citation>
    <scope>NUCLEOTIDE SEQUENCE [LARGE SCALE GENOMIC DNA]</scope>
    <source>
        <strain evidence="4">CCUG 61697</strain>
    </source>
</reference>
<protein>
    <submittedName>
        <fullName evidence="3">TIGR02186 family protein</fullName>
    </submittedName>
</protein>
<dbReference type="Proteomes" id="UP001597102">
    <property type="component" value="Unassembled WGS sequence"/>
</dbReference>
<keyword evidence="2" id="KW-0732">Signal</keyword>
<dbReference type="EMBL" id="JBHTJO010000002">
    <property type="protein sequence ID" value="MFD0988239.1"/>
    <property type="molecule type" value="Genomic_DNA"/>
</dbReference>
<proteinExistence type="predicted"/>
<keyword evidence="1" id="KW-0812">Transmembrane</keyword>
<dbReference type="Pfam" id="PF09608">
    <property type="entry name" value="Alph_Pro_TM"/>
    <property type="match status" value="1"/>
</dbReference>
<dbReference type="InterPro" id="IPR019088">
    <property type="entry name" value="CHP02186-rel_TM"/>
</dbReference>
<accession>A0ABW3JD92</accession>
<evidence type="ECO:0000313" key="4">
    <source>
        <dbReference type="Proteomes" id="UP001597102"/>
    </source>
</evidence>
<name>A0ABW3JD92_9HYPH</name>
<sequence>MVRLAHHIRQFSLALALGLGAAVLATAASAQPPSGPEDIPTERVHTDISTREIAIQSNFTGIEIVIFGAVDYAPPDPNAPPYDVIMVIRGPNQNIVARRKERMAGIWLNGSSKVFHDIPGFYAVLSSRPLRAIASEETLKELKVGFTALDLGPDDNSSVSDDLFRQAVIRNKEENLLFQYLDNAVTFIGRSLFRGTVDMPVNVPIGAYTAEVLLFQDGKLLSKDESMLNVQKVGFERGVYILAFQHPILYGLLAVAIALLMGLGAWGLFRRD</sequence>
<evidence type="ECO:0000256" key="1">
    <source>
        <dbReference type="SAM" id="Phobius"/>
    </source>
</evidence>
<feature type="chain" id="PRO_5045497325" evidence="2">
    <location>
        <begin position="31"/>
        <end position="272"/>
    </location>
</feature>
<feature type="signal peptide" evidence="2">
    <location>
        <begin position="1"/>
        <end position="30"/>
    </location>
</feature>
<evidence type="ECO:0000256" key="2">
    <source>
        <dbReference type="SAM" id="SignalP"/>
    </source>
</evidence>
<comment type="caution">
    <text evidence="3">The sequence shown here is derived from an EMBL/GenBank/DDBJ whole genome shotgun (WGS) entry which is preliminary data.</text>
</comment>
<feature type="transmembrane region" description="Helical" evidence="1">
    <location>
        <begin position="248"/>
        <end position="269"/>
    </location>
</feature>
<keyword evidence="1" id="KW-1133">Transmembrane helix</keyword>
<keyword evidence="1" id="KW-0472">Membrane</keyword>
<organism evidence="3 4">
    <name type="scientific">Methyloligella solikamskensis</name>
    <dbReference type="NCBI Taxonomy" id="1177756"/>
    <lineage>
        <taxon>Bacteria</taxon>
        <taxon>Pseudomonadati</taxon>
        <taxon>Pseudomonadota</taxon>
        <taxon>Alphaproteobacteria</taxon>
        <taxon>Hyphomicrobiales</taxon>
        <taxon>Hyphomicrobiaceae</taxon>
        <taxon>Methyloligella</taxon>
    </lineage>
</organism>
<keyword evidence="4" id="KW-1185">Reference proteome</keyword>
<evidence type="ECO:0000313" key="3">
    <source>
        <dbReference type="EMBL" id="MFD0988239.1"/>
    </source>
</evidence>
<gene>
    <name evidence="3" type="ORF">ACFQ2F_14140</name>
</gene>